<keyword evidence="2" id="KW-1185">Reference proteome</keyword>
<evidence type="ECO:0000313" key="2">
    <source>
        <dbReference type="Proteomes" id="UP000188145"/>
    </source>
</evidence>
<evidence type="ECO:0008006" key="3">
    <source>
        <dbReference type="Google" id="ProtNLM"/>
    </source>
</evidence>
<dbReference type="KEGG" id="tes:BW730_05670"/>
<dbReference type="RefSeq" id="WP_077685407.1">
    <property type="nucleotide sequence ID" value="NZ_CP019606.1"/>
</dbReference>
<proteinExistence type="predicted"/>
<sequence>MAVASNGLDQPESSAPEQILVTGTRHDLFRYLTSPLAEEYRALLGLLAGPLLADYSPAEAAALLSERGHHLTEDQVYARCEALERWGNLVRGVRDTHAATIREFHRGRNRFHASKLGGRIYRDTESIMSASEGAREVARELLGATVERLDSILSRLDVLALADAGESVSALDVEALAGDVTVVFSNQRLFNESVSDFYAYLNQVLTRYDLVGSEYQQFKELLLTYIGLITADVTRHTPAIIDRLGQIDGRMNTLLTLLDTQARLIAHDGSAAEQQAGRTAEEWALLTAWYTGSAGRSGPDTLRAAADQALGQLLTNAKRMLAAAGTGLSRRDDLIKLAGWFDKSDMDTAHRLFAAAFGAYSSRHLLLGPDIALTVDGVSTSWWDAAPVDVPVSLRERGDRSARGRTSPVPDPGLAREAVLASARLEIEARRAASAELVAAGDLDGAHVSPAARDLVMDQLGNLMAIHQDLSSTLSFSDTDLGMVLTVVPDPNRVTVISASDGAVSIHGVSLHATPDQETDDARPREAALA</sequence>
<reference evidence="2" key="1">
    <citation type="submission" date="2017-02" db="EMBL/GenBank/DDBJ databases">
        <title>Tessaracoccus aquaemaris sp. nov., isolated from the intestine of a Korean rockfish, Sebastes schlegelii, in a marine aquaculture pond.</title>
        <authorList>
            <person name="Tak E.J."/>
            <person name="Bae J.-W."/>
        </authorList>
    </citation>
    <scope>NUCLEOTIDE SEQUENCE [LARGE SCALE GENOMIC DNA]</scope>
    <source>
        <strain evidence="2">NSG39</strain>
    </source>
</reference>
<protein>
    <recommendedName>
        <fullName evidence="3">TIGR02677 family protein</fullName>
    </recommendedName>
</protein>
<name>A0A1Q2CLV2_9ACTN</name>
<accession>A0A1Q2CLV2</accession>
<dbReference type="OrthoDB" id="5508807at2"/>
<dbReference type="AlphaFoldDB" id="A0A1Q2CLV2"/>
<dbReference type="Pfam" id="PF09660">
    <property type="entry name" value="DUF2397"/>
    <property type="match status" value="1"/>
</dbReference>
<organism evidence="1 2">
    <name type="scientific">Tessaracoccus aquimaris</name>
    <dbReference type="NCBI Taxonomy" id="1332264"/>
    <lineage>
        <taxon>Bacteria</taxon>
        <taxon>Bacillati</taxon>
        <taxon>Actinomycetota</taxon>
        <taxon>Actinomycetes</taxon>
        <taxon>Propionibacteriales</taxon>
        <taxon>Propionibacteriaceae</taxon>
        <taxon>Tessaracoccus</taxon>
    </lineage>
</organism>
<dbReference type="STRING" id="1332264.BW730_05670"/>
<dbReference type="EMBL" id="CP019606">
    <property type="protein sequence ID" value="AQP47081.1"/>
    <property type="molecule type" value="Genomic_DNA"/>
</dbReference>
<gene>
    <name evidence="1" type="ORF">BW730_05670</name>
</gene>
<evidence type="ECO:0000313" key="1">
    <source>
        <dbReference type="EMBL" id="AQP47081.1"/>
    </source>
</evidence>
<dbReference type="Proteomes" id="UP000188145">
    <property type="component" value="Chromosome"/>
</dbReference>
<dbReference type="InterPro" id="IPR013493">
    <property type="entry name" value="CHP02677"/>
</dbReference>